<accession>A0A511R133</accession>
<keyword evidence="4" id="KW-0175">Coiled coil</keyword>
<keyword evidence="1" id="KW-0378">Hydrolase</keyword>
<evidence type="ECO:0000256" key="3">
    <source>
        <dbReference type="PIRSR" id="PIRSR006615-2"/>
    </source>
</evidence>
<organism evidence="5 6">
    <name type="scientific">Meiothermus hypogaeus NBRC 106114</name>
    <dbReference type="NCBI Taxonomy" id="1227553"/>
    <lineage>
        <taxon>Bacteria</taxon>
        <taxon>Thermotogati</taxon>
        <taxon>Deinococcota</taxon>
        <taxon>Deinococci</taxon>
        <taxon>Thermales</taxon>
        <taxon>Thermaceae</taxon>
        <taxon>Meiothermus</taxon>
    </lineage>
</organism>
<keyword evidence="1" id="KW-0482">Metalloprotease</keyword>
<feature type="binding site" evidence="2">
    <location>
        <position position="303"/>
    </location>
    <ligand>
        <name>Zn(2+)</name>
        <dbReference type="ChEBI" id="CHEBI:29105"/>
        <note>catalytic</note>
    </ligand>
</feature>
<dbReference type="Proteomes" id="UP000321197">
    <property type="component" value="Unassembled WGS sequence"/>
</dbReference>
<evidence type="ECO:0000256" key="4">
    <source>
        <dbReference type="SAM" id="Coils"/>
    </source>
</evidence>
<dbReference type="SUPFAM" id="SSF55486">
    <property type="entry name" value="Metalloproteases ('zincins'), catalytic domain"/>
    <property type="match status" value="1"/>
</dbReference>
<protein>
    <recommendedName>
        <fullName evidence="1">Metal-dependent carboxypeptidase</fullName>
        <ecNumber evidence="1">3.4.17.19</ecNumber>
    </recommendedName>
</protein>
<comment type="catalytic activity">
    <reaction evidence="1">
        <text>Release of a C-terminal amino acid with broad specificity, except for -Pro.</text>
        <dbReference type="EC" id="3.4.17.19"/>
    </reaction>
</comment>
<dbReference type="EMBL" id="BJXL01000014">
    <property type="protein sequence ID" value="GEM82542.1"/>
    <property type="molecule type" value="Genomic_DNA"/>
</dbReference>
<dbReference type="PANTHER" id="PTHR34217">
    <property type="entry name" value="METAL-DEPENDENT CARBOXYPEPTIDASE"/>
    <property type="match status" value="1"/>
</dbReference>
<reference evidence="5 6" key="1">
    <citation type="submission" date="2019-07" db="EMBL/GenBank/DDBJ databases">
        <title>Whole genome shotgun sequence of Meiothermus hypogaeus NBRC 106114.</title>
        <authorList>
            <person name="Hosoyama A."/>
            <person name="Uohara A."/>
            <person name="Ohji S."/>
            <person name="Ichikawa N."/>
        </authorList>
    </citation>
    <scope>NUCLEOTIDE SEQUENCE [LARGE SCALE GENOMIC DNA]</scope>
    <source>
        <strain evidence="5 6">NBRC 106114</strain>
    </source>
</reference>
<dbReference type="PRINTS" id="PR00998">
    <property type="entry name" value="CRBOXYPTASET"/>
</dbReference>
<dbReference type="RefSeq" id="WP_119339855.1">
    <property type="nucleotide sequence ID" value="NZ_BJXL01000014.1"/>
</dbReference>
<dbReference type="Gene3D" id="1.10.1370.30">
    <property type="match status" value="1"/>
</dbReference>
<feature type="active site" description="Proton donor/acceptor" evidence="3">
    <location>
        <position position="265"/>
    </location>
</feature>
<evidence type="ECO:0000256" key="1">
    <source>
        <dbReference type="PIRNR" id="PIRNR006615"/>
    </source>
</evidence>
<evidence type="ECO:0000256" key="2">
    <source>
        <dbReference type="PIRSR" id="PIRSR006615-1"/>
    </source>
</evidence>
<dbReference type="GO" id="GO:0006508">
    <property type="term" value="P:proteolysis"/>
    <property type="evidence" value="ECO:0007669"/>
    <property type="project" value="UniProtKB-UniRule"/>
</dbReference>
<feature type="binding site" evidence="2">
    <location>
        <position position="268"/>
    </location>
    <ligand>
        <name>Zn(2+)</name>
        <dbReference type="ChEBI" id="CHEBI:29105"/>
        <note>catalytic</note>
    </ligand>
</feature>
<feature type="coiled-coil region" evidence="4">
    <location>
        <begin position="432"/>
        <end position="459"/>
    </location>
</feature>
<name>A0A511R133_9DEIN</name>
<dbReference type="GO" id="GO:0046872">
    <property type="term" value="F:metal ion binding"/>
    <property type="evidence" value="ECO:0007669"/>
    <property type="project" value="UniProtKB-KW"/>
</dbReference>
<evidence type="ECO:0000313" key="6">
    <source>
        <dbReference type="Proteomes" id="UP000321197"/>
    </source>
</evidence>
<proteinExistence type="inferred from homology"/>
<dbReference type="AlphaFoldDB" id="A0A511R133"/>
<dbReference type="CDD" id="cd06460">
    <property type="entry name" value="M32_Taq"/>
    <property type="match status" value="1"/>
</dbReference>
<comment type="cofactor">
    <cofactor evidence="2">
        <name>Zn(2+)</name>
        <dbReference type="ChEBI" id="CHEBI:29105"/>
    </cofactor>
    <text evidence="2">Binds 1 zinc ion per subunit.</text>
</comment>
<sequence>MSAYTEFSNYIAEVNDLLNTISILNWDARTQMPVGGTETRGKQLATLSAIVQERLTSERLQDLLDKAEGEVANLPPDATERRSVAAVREASDLFRRTPPELTRELAHLRSVAGKTWAEAKASNNFAHFAPDLERMFALNREFARAIGYTEHPYDAMLSLYEPGMTTARLQTLFAGLRARVVPLLRQIVDSGHKPRTDFLELHYPPEQQKQFALEVAQSFGFDLSRGRLDESLHPFEISFTRNDVRMTTRYNPHFLPTALFGVLHEAGHAIYEQNIAPELTRSALTSDLKGLYAVGGVSFGAHESQSRLWENIVGRSRTFWQHWLPRLRAYFPEQLAGIDTETFNRAVNTVEPSLIRVEADEVTYNLHIMLRVEVEMGLMDGSMAVRDLPEIWNQKMQDYLGITPPDDTQGVLQDIHWSHSNIGSFPCYTVGNIMASQLYEAAEQQIEGLENSLAEGNYAPLREWLTRHVYRFGRTFSPDELLAKATGRALDAEPYLNYLESKFRELYVLRG</sequence>
<keyword evidence="2" id="KW-0862">Zinc</keyword>
<dbReference type="PIRSF" id="PIRSF006615">
    <property type="entry name" value="Zn_crbxpep_Taq"/>
    <property type="match status" value="1"/>
</dbReference>
<dbReference type="PANTHER" id="PTHR34217:SF1">
    <property type="entry name" value="CARBOXYPEPTIDASE 1"/>
    <property type="match status" value="1"/>
</dbReference>
<dbReference type="PROSITE" id="PS52034">
    <property type="entry name" value="PEPTIDASE_M32"/>
    <property type="match status" value="1"/>
</dbReference>
<dbReference type="GO" id="GO:0004181">
    <property type="term" value="F:metallocarboxypeptidase activity"/>
    <property type="evidence" value="ECO:0007669"/>
    <property type="project" value="UniProtKB-UniRule"/>
</dbReference>
<keyword evidence="1 5" id="KW-0121">Carboxypeptidase</keyword>
<comment type="similarity">
    <text evidence="1">Belongs to the peptidase M32 family.</text>
</comment>
<evidence type="ECO:0000313" key="5">
    <source>
        <dbReference type="EMBL" id="GEM82542.1"/>
    </source>
</evidence>
<dbReference type="InterPro" id="IPR001333">
    <property type="entry name" value="Peptidase_M32_Taq"/>
</dbReference>
<comment type="function">
    <text evidence="1">Broad specificity carboxypetidase that releases amino acids sequentially from the C-terminus, including neutral, aromatic, polar and basic residues.</text>
</comment>
<keyword evidence="1" id="KW-0645">Protease</keyword>
<dbReference type="EC" id="3.4.17.19" evidence="1"/>
<feature type="binding site" evidence="2">
    <location>
        <position position="264"/>
    </location>
    <ligand>
        <name>Zn(2+)</name>
        <dbReference type="ChEBI" id="CHEBI:29105"/>
        <note>catalytic</note>
    </ligand>
</feature>
<keyword evidence="1 2" id="KW-0479">Metal-binding</keyword>
<dbReference type="OrthoDB" id="9772308at2"/>
<dbReference type="Pfam" id="PF02074">
    <property type="entry name" value="Peptidase_M32"/>
    <property type="match status" value="1"/>
</dbReference>
<comment type="caution">
    <text evidence="5">The sequence shown here is derived from an EMBL/GenBank/DDBJ whole genome shotgun (WGS) entry which is preliminary data.</text>
</comment>
<gene>
    <name evidence="5" type="ORF">MHY01S_07080</name>
</gene>